<feature type="compositionally biased region" description="Basic and acidic residues" evidence="1">
    <location>
        <begin position="8"/>
        <end position="17"/>
    </location>
</feature>
<sequence length="78" mass="8355">MRTPHRGSARDTAEAAFKKVTSPAPAPKPSQSAAPPEGKELVSLRLDRAVLQHFQDDGPGWQDRINAALRVVAGLDKA</sequence>
<dbReference type="AlphaFoldDB" id="A0A927FVG8"/>
<dbReference type="Pfam" id="PF14384">
    <property type="entry name" value="BrnA_antitoxin"/>
    <property type="match status" value="1"/>
</dbReference>
<keyword evidence="3" id="KW-1185">Reference proteome</keyword>
<evidence type="ECO:0000313" key="2">
    <source>
        <dbReference type="EMBL" id="MBD8065573.1"/>
    </source>
</evidence>
<feature type="region of interest" description="Disordered" evidence="1">
    <location>
        <begin position="1"/>
        <end position="39"/>
    </location>
</feature>
<proteinExistence type="predicted"/>
<dbReference type="EMBL" id="JACYFU010000002">
    <property type="protein sequence ID" value="MBD8065573.1"/>
    <property type="molecule type" value="Genomic_DNA"/>
</dbReference>
<reference evidence="2" key="1">
    <citation type="submission" date="2020-09" db="EMBL/GenBank/DDBJ databases">
        <title>Genome seq and assembly of Devosia sp.</title>
        <authorList>
            <person name="Chhetri G."/>
        </authorList>
    </citation>
    <scope>NUCLEOTIDE SEQUENCE</scope>
    <source>
        <strain evidence="2">PTR5</strain>
    </source>
</reference>
<organism evidence="2 3">
    <name type="scientific">Devosia oryzisoli</name>
    <dbReference type="NCBI Taxonomy" id="2774138"/>
    <lineage>
        <taxon>Bacteria</taxon>
        <taxon>Pseudomonadati</taxon>
        <taxon>Pseudomonadota</taxon>
        <taxon>Alphaproteobacteria</taxon>
        <taxon>Hyphomicrobiales</taxon>
        <taxon>Devosiaceae</taxon>
        <taxon>Devosia</taxon>
    </lineage>
</organism>
<dbReference type="RefSeq" id="WP_191774591.1">
    <property type="nucleotide sequence ID" value="NZ_JACYFU010000002.1"/>
</dbReference>
<comment type="caution">
    <text evidence="2">The sequence shown here is derived from an EMBL/GenBank/DDBJ whole genome shotgun (WGS) entry which is preliminary data.</text>
</comment>
<evidence type="ECO:0000313" key="3">
    <source>
        <dbReference type="Proteomes" id="UP000654108"/>
    </source>
</evidence>
<name>A0A927FVG8_9HYPH</name>
<accession>A0A927FVG8</accession>
<dbReference type="InterPro" id="IPR025528">
    <property type="entry name" value="BrnA_antitoxin"/>
</dbReference>
<dbReference type="Proteomes" id="UP000654108">
    <property type="component" value="Unassembled WGS sequence"/>
</dbReference>
<gene>
    <name evidence="2" type="ORF">IC608_08800</name>
</gene>
<protein>
    <submittedName>
        <fullName evidence="2">BrnA antitoxin family protein</fullName>
    </submittedName>
</protein>
<evidence type="ECO:0000256" key="1">
    <source>
        <dbReference type="SAM" id="MobiDB-lite"/>
    </source>
</evidence>